<proteinExistence type="predicted"/>
<keyword evidence="1" id="KW-0812">Transmembrane</keyword>
<dbReference type="EMBL" id="LRDH01000001">
    <property type="protein sequence ID" value="PPV17923.1"/>
    <property type="molecule type" value="Genomic_DNA"/>
</dbReference>
<name>A0A2S7FFC1_CLOBU</name>
<reference evidence="2 3" key="1">
    <citation type="submission" date="2016-01" db="EMBL/GenBank/DDBJ databases">
        <title>Characterization of the Clostridium difficile lineages that are prevalent in Hong Kong and China.</title>
        <authorList>
            <person name="Kwok J.S.-L."/>
            <person name="Lam W.-Y."/>
            <person name="Ip M."/>
            <person name="Chan T.-F."/>
            <person name="Hawkey P.M."/>
            <person name="Tsui S.K.-W."/>
        </authorList>
    </citation>
    <scope>NUCLEOTIDE SEQUENCE [LARGE SCALE GENOMIC DNA]</scope>
    <source>
        <strain evidence="2 3">300064</strain>
    </source>
</reference>
<keyword evidence="1" id="KW-1133">Transmembrane helix</keyword>
<accession>A0A2S7FFC1</accession>
<feature type="transmembrane region" description="Helical" evidence="1">
    <location>
        <begin position="50"/>
        <end position="72"/>
    </location>
</feature>
<protein>
    <submittedName>
        <fullName evidence="2">Uncharacterized protein</fullName>
    </submittedName>
</protein>
<dbReference type="RefSeq" id="WP_043661812.1">
    <property type="nucleotide sequence ID" value="NZ_JSEG01000001.1"/>
</dbReference>
<evidence type="ECO:0000256" key="1">
    <source>
        <dbReference type="SAM" id="Phobius"/>
    </source>
</evidence>
<organism evidence="2 3">
    <name type="scientific">Clostridium butyricum</name>
    <dbReference type="NCBI Taxonomy" id="1492"/>
    <lineage>
        <taxon>Bacteria</taxon>
        <taxon>Bacillati</taxon>
        <taxon>Bacillota</taxon>
        <taxon>Clostridia</taxon>
        <taxon>Eubacteriales</taxon>
        <taxon>Clostridiaceae</taxon>
        <taxon>Clostridium</taxon>
    </lineage>
</organism>
<dbReference type="AlphaFoldDB" id="A0A2S7FFC1"/>
<sequence>MKVKVLNIGIFALSFVCLLIAAKLFCNLGIYADEFNTSPDVVLGGKIGLYMNWFMIGCVALICVLSGVNLFIRKK</sequence>
<comment type="caution">
    <text evidence="2">The sequence shown here is derived from an EMBL/GenBank/DDBJ whole genome shotgun (WGS) entry which is preliminary data.</text>
</comment>
<dbReference type="Proteomes" id="UP000238081">
    <property type="component" value="Unassembled WGS sequence"/>
</dbReference>
<evidence type="ECO:0000313" key="3">
    <source>
        <dbReference type="Proteomes" id="UP000238081"/>
    </source>
</evidence>
<gene>
    <name evidence="2" type="ORF">AWN73_00495</name>
</gene>
<evidence type="ECO:0000313" key="2">
    <source>
        <dbReference type="EMBL" id="PPV17923.1"/>
    </source>
</evidence>
<keyword evidence="1" id="KW-0472">Membrane</keyword>